<comment type="caution">
    <text evidence="18">The sequence shown here is derived from an EMBL/GenBank/DDBJ whole genome shotgun (WGS) entry which is preliminary data.</text>
</comment>
<dbReference type="Proteomes" id="UP001205105">
    <property type="component" value="Unassembled WGS sequence"/>
</dbReference>
<keyword evidence="11" id="KW-0862">Zinc</keyword>
<dbReference type="AlphaFoldDB" id="A0AAD5E150"/>
<name>A0AAD5E150_9CHLO</name>
<evidence type="ECO:0000259" key="17">
    <source>
        <dbReference type="PROSITE" id="PS50089"/>
    </source>
</evidence>
<evidence type="ECO:0000256" key="12">
    <source>
        <dbReference type="ARBA" id="ARBA00022989"/>
    </source>
</evidence>
<dbReference type="Pfam" id="PF13639">
    <property type="entry name" value="zf-RING_2"/>
    <property type="match status" value="1"/>
</dbReference>
<keyword evidence="10" id="KW-0833">Ubl conjugation pathway</keyword>
<dbReference type="EC" id="2.3.2.27" evidence="4"/>
<keyword evidence="5" id="KW-0808">Transferase</keyword>
<keyword evidence="13 16" id="KW-0472">Membrane</keyword>
<gene>
    <name evidence="18" type="ORF">COHA_000406</name>
</gene>
<sequence length="635" mass="67840">MGGALAGLEGPAESDRGAWGGASAGAAVAGGLQRRLGETARRGLREIRRLWPKRSAAQLNITGTFRGEWTQMAWPQQLALGGAALQQGAGVTVLKLRHVGGGQGGVYGVDGEMVLRGGQYVSSGDLLLSLTGVYVPAAGKLMAVAEPAQPLRLPASLSLYPRWGLGEQDSGGDGSGSTAHGGLGVHTALLEARTHRRWGTGGDEAAEAAEQQAGRYRNQASWQRCSFVLDLVMAQPVAPESADPVQPLRHKVGRSGSGGRRDVAASHSGSPVPGQADSGQGDGHDADSSGGWEAGREASAPSALLHGALSSRECGIRLALALAPIKVDEYYSKAVNYTLMVTAMGFLQVLLLVRQMESVTTQALAARVSLLTLAHQAILDAYLCLVHLTLGVVVDSLLHSFGTIALMQFVIFSVFEMRLLLTVSRARRGSSDSWTAQRDASLLYARFYAGLLGGILLTYQLQRHFPVLLFGFFSFWVPQIVLCVRGDVRQPLKPEFVLGTSVARLALPLYLYGCPSNLLRVQPDPRMCAALAGWVALQAAVLLAQRAWGPRCFLPRCLFAPKYDYGRQLPPPRCGDAEEGEDCRECIICLSEVDVACKAQRALTPCGHVFHRACLAQWCECKACCPTCRRPLPPL</sequence>
<evidence type="ECO:0000256" key="8">
    <source>
        <dbReference type="ARBA" id="ARBA00022729"/>
    </source>
</evidence>
<evidence type="ECO:0000256" key="16">
    <source>
        <dbReference type="SAM" id="Phobius"/>
    </source>
</evidence>
<dbReference type="PROSITE" id="PS50089">
    <property type="entry name" value="ZF_RING_2"/>
    <property type="match status" value="1"/>
</dbReference>
<evidence type="ECO:0000256" key="11">
    <source>
        <dbReference type="ARBA" id="ARBA00022833"/>
    </source>
</evidence>
<evidence type="ECO:0000256" key="5">
    <source>
        <dbReference type="ARBA" id="ARBA00022679"/>
    </source>
</evidence>
<keyword evidence="6 16" id="KW-0812">Transmembrane</keyword>
<dbReference type="InterPro" id="IPR021319">
    <property type="entry name" value="DUF2921"/>
</dbReference>
<dbReference type="PANTHER" id="PTHR22763:SF162">
    <property type="entry name" value="TRANSMEMBRANE E3 UBIQUITIN-PROTEIN LIGASE 1"/>
    <property type="match status" value="1"/>
</dbReference>
<dbReference type="GO" id="GO:0012505">
    <property type="term" value="C:endomembrane system"/>
    <property type="evidence" value="ECO:0007669"/>
    <property type="project" value="UniProtKB-SubCell"/>
</dbReference>
<protein>
    <recommendedName>
        <fullName evidence="4">RING-type E3 ubiquitin transferase</fullName>
        <ecNumber evidence="4">2.3.2.27</ecNumber>
    </recommendedName>
</protein>
<dbReference type="InterPro" id="IPR013083">
    <property type="entry name" value="Znf_RING/FYVE/PHD"/>
</dbReference>
<evidence type="ECO:0000256" key="10">
    <source>
        <dbReference type="ARBA" id="ARBA00022786"/>
    </source>
</evidence>
<dbReference type="GO" id="GO:0008270">
    <property type="term" value="F:zinc ion binding"/>
    <property type="evidence" value="ECO:0007669"/>
    <property type="project" value="UniProtKB-KW"/>
</dbReference>
<keyword evidence="12 16" id="KW-1133">Transmembrane helix</keyword>
<comment type="pathway">
    <text evidence="3">Protein modification; protein ubiquitination.</text>
</comment>
<evidence type="ECO:0000256" key="6">
    <source>
        <dbReference type="ARBA" id="ARBA00022692"/>
    </source>
</evidence>
<feature type="region of interest" description="Disordered" evidence="15">
    <location>
        <begin position="239"/>
        <end position="295"/>
    </location>
</feature>
<comment type="subcellular location">
    <subcellularLocation>
        <location evidence="2">Endomembrane system</location>
        <topology evidence="2">Multi-pass membrane protein</topology>
    </subcellularLocation>
</comment>
<dbReference type="GO" id="GO:0043161">
    <property type="term" value="P:proteasome-mediated ubiquitin-dependent protein catabolic process"/>
    <property type="evidence" value="ECO:0007669"/>
    <property type="project" value="TreeGrafter"/>
</dbReference>
<evidence type="ECO:0000256" key="15">
    <source>
        <dbReference type="SAM" id="MobiDB-lite"/>
    </source>
</evidence>
<comment type="catalytic activity">
    <reaction evidence="1">
        <text>S-ubiquitinyl-[E2 ubiquitin-conjugating enzyme]-L-cysteine + [acceptor protein]-L-lysine = [E2 ubiquitin-conjugating enzyme]-L-cysteine + N(6)-ubiquitinyl-[acceptor protein]-L-lysine.</text>
        <dbReference type="EC" id="2.3.2.27"/>
    </reaction>
</comment>
<evidence type="ECO:0000256" key="9">
    <source>
        <dbReference type="ARBA" id="ARBA00022771"/>
    </source>
</evidence>
<proteinExistence type="predicted"/>
<evidence type="ECO:0000313" key="19">
    <source>
        <dbReference type="Proteomes" id="UP001205105"/>
    </source>
</evidence>
<dbReference type="EMBL" id="JADXDR010000010">
    <property type="protein sequence ID" value="KAI7846039.1"/>
    <property type="molecule type" value="Genomic_DNA"/>
</dbReference>
<keyword evidence="19" id="KW-1185">Reference proteome</keyword>
<evidence type="ECO:0000256" key="1">
    <source>
        <dbReference type="ARBA" id="ARBA00000900"/>
    </source>
</evidence>
<keyword evidence="9 14" id="KW-0863">Zinc-finger</keyword>
<dbReference type="Gene3D" id="3.30.40.10">
    <property type="entry name" value="Zinc/RING finger domain, C3HC4 (zinc finger)"/>
    <property type="match status" value="1"/>
</dbReference>
<evidence type="ECO:0000256" key="3">
    <source>
        <dbReference type="ARBA" id="ARBA00004906"/>
    </source>
</evidence>
<feature type="transmembrane region" description="Helical" evidence="16">
    <location>
        <begin position="373"/>
        <end position="394"/>
    </location>
</feature>
<dbReference type="PANTHER" id="PTHR22763">
    <property type="entry name" value="RING ZINC FINGER PROTEIN"/>
    <property type="match status" value="1"/>
</dbReference>
<evidence type="ECO:0000256" key="13">
    <source>
        <dbReference type="ARBA" id="ARBA00023136"/>
    </source>
</evidence>
<dbReference type="SMART" id="SM00184">
    <property type="entry name" value="RING"/>
    <property type="match status" value="1"/>
</dbReference>
<dbReference type="GO" id="GO:0061630">
    <property type="term" value="F:ubiquitin protein ligase activity"/>
    <property type="evidence" value="ECO:0007669"/>
    <property type="project" value="UniProtKB-EC"/>
</dbReference>
<feature type="transmembrane region" description="Helical" evidence="16">
    <location>
        <begin position="400"/>
        <end position="421"/>
    </location>
</feature>
<feature type="transmembrane region" description="Helical" evidence="16">
    <location>
        <begin position="334"/>
        <end position="353"/>
    </location>
</feature>
<feature type="domain" description="RING-type" evidence="17">
    <location>
        <begin position="586"/>
        <end position="629"/>
    </location>
</feature>
<keyword evidence="8" id="KW-0732">Signal</keyword>
<keyword evidence="7" id="KW-0479">Metal-binding</keyword>
<dbReference type="Pfam" id="PF11145">
    <property type="entry name" value="DUF2921"/>
    <property type="match status" value="1"/>
</dbReference>
<reference evidence="18" key="1">
    <citation type="submission" date="2020-11" db="EMBL/GenBank/DDBJ databases">
        <title>Chlorella ohadii genome sequencing and assembly.</title>
        <authorList>
            <person name="Murik O."/>
            <person name="Treves H."/>
            <person name="Kedem I."/>
            <person name="Shotland Y."/>
            <person name="Kaplan A."/>
        </authorList>
    </citation>
    <scope>NUCLEOTIDE SEQUENCE</scope>
    <source>
        <strain evidence="18">1</strain>
    </source>
</reference>
<evidence type="ECO:0000313" key="18">
    <source>
        <dbReference type="EMBL" id="KAI7846039.1"/>
    </source>
</evidence>
<organism evidence="18 19">
    <name type="scientific">Chlorella ohadii</name>
    <dbReference type="NCBI Taxonomy" id="2649997"/>
    <lineage>
        <taxon>Eukaryota</taxon>
        <taxon>Viridiplantae</taxon>
        <taxon>Chlorophyta</taxon>
        <taxon>core chlorophytes</taxon>
        <taxon>Trebouxiophyceae</taxon>
        <taxon>Chlorellales</taxon>
        <taxon>Chlorellaceae</taxon>
        <taxon>Chlorella clade</taxon>
        <taxon>Chlorella</taxon>
    </lineage>
</organism>
<dbReference type="SUPFAM" id="SSF57850">
    <property type="entry name" value="RING/U-box"/>
    <property type="match status" value="1"/>
</dbReference>
<evidence type="ECO:0000256" key="7">
    <source>
        <dbReference type="ARBA" id="ARBA00022723"/>
    </source>
</evidence>
<evidence type="ECO:0000256" key="4">
    <source>
        <dbReference type="ARBA" id="ARBA00012483"/>
    </source>
</evidence>
<feature type="transmembrane region" description="Helical" evidence="16">
    <location>
        <begin position="465"/>
        <end position="484"/>
    </location>
</feature>
<dbReference type="InterPro" id="IPR050731">
    <property type="entry name" value="HRD1_E3_ubiq-ligases"/>
</dbReference>
<feature type="transmembrane region" description="Helical" evidence="16">
    <location>
        <begin position="442"/>
        <end position="459"/>
    </location>
</feature>
<accession>A0AAD5E150</accession>
<evidence type="ECO:0000256" key="2">
    <source>
        <dbReference type="ARBA" id="ARBA00004127"/>
    </source>
</evidence>
<evidence type="ECO:0000256" key="14">
    <source>
        <dbReference type="PROSITE-ProRule" id="PRU00175"/>
    </source>
</evidence>
<dbReference type="InterPro" id="IPR001841">
    <property type="entry name" value="Znf_RING"/>
</dbReference>